<name>A0AAV4XXN6_CAEEX</name>
<dbReference type="Proteomes" id="UP001054945">
    <property type="component" value="Unassembled WGS sequence"/>
</dbReference>
<dbReference type="AlphaFoldDB" id="A0AAV4XXN6"/>
<accession>A0AAV4XXN6</accession>
<keyword evidence="2" id="KW-1185">Reference proteome</keyword>
<comment type="caution">
    <text evidence="1">The sequence shown here is derived from an EMBL/GenBank/DDBJ whole genome shotgun (WGS) entry which is preliminary data.</text>
</comment>
<protein>
    <submittedName>
        <fullName evidence="1">Uncharacterized protein</fullName>
    </submittedName>
</protein>
<evidence type="ECO:0000313" key="1">
    <source>
        <dbReference type="EMBL" id="GIY99925.1"/>
    </source>
</evidence>
<sequence length="67" mass="7416">MSGADIYYSIFLPSLGLDTNEYSINVEEQGDLVSSLKTLTPYTRAGNTTSVCRKESKVSVIQLELLR</sequence>
<evidence type="ECO:0000313" key="2">
    <source>
        <dbReference type="Proteomes" id="UP001054945"/>
    </source>
</evidence>
<gene>
    <name evidence="1" type="ORF">CEXT_122311</name>
</gene>
<reference evidence="1 2" key="1">
    <citation type="submission" date="2021-06" db="EMBL/GenBank/DDBJ databases">
        <title>Caerostris extrusa draft genome.</title>
        <authorList>
            <person name="Kono N."/>
            <person name="Arakawa K."/>
        </authorList>
    </citation>
    <scope>NUCLEOTIDE SEQUENCE [LARGE SCALE GENOMIC DNA]</scope>
</reference>
<organism evidence="1 2">
    <name type="scientific">Caerostris extrusa</name>
    <name type="common">Bark spider</name>
    <name type="synonym">Caerostris bankana</name>
    <dbReference type="NCBI Taxonomy" id="172846"/>
    <lineage>
        <taxon>Eukaryota</taxon>
        <taxon>Metazoa</taxon>
        <taxon>Ecdysozoa</taxon>
        <taxon>Arthropoda</taxon>
        <taxon>Chelicerata</taxon>
        <taxon>Arachnida</taxon>
        <taxon>Araneae</taxon>
        <taxon>Araneomorphae</taxon>
        <taxon>Entelegynae</taxon>
        <taxon>Araneoidea</taxon>
        <taxon>Araneidae</taxon>
        <taxon>Caerostris</taxon>
    </lineage>
</organism>
<proteinExistence type="predicted"/>
<dbReference type="EMBL" id="BPLR01001097">
    <property type="protein sequence ID" value="GIY99925.1"/>
    <property type="molecule type" value="Genomic_DNA"/>
</dbReference>